<feature type="region of interest" description="Disordered" evidence="1">
    <location>
        <begin position="290"/>
        <end position="330"/>
    </location>
</feature>
<feature type="transmembrane region" description="Helical" evidence="2">
    <location>
        <begin position="265"/>
        <end position="287"/>
    </location>
</feature>
<protein>
    <submittedName>
        <fullName evidence="3">Uncharacterized protein</fullName>
    </submittedName>
</protein>
<keyword evidence="2" id="KW-0472">Membrane</keyword>
<feature type="compositionally biased region" description="Basic residues" evidence="1">
    <location>
        <begin position="291"/>
        <end position="300"/>
    </location>
</feature>
<keyword evidence="2" id="KW-1133">Transmembrane helix</keyword>
<feature type="region of interest" description="Disordered" evidence="1">
    <location>
        <begin position="135"/>
        <end position="257"/>
    </location>
</feature>
<feature type="region of interest" description="Disordered" evidence="1">
    <location>
        <begin position="1"/>
        <end position="97"/>
    </location>
</feature>
<feature type="compositionally biased region" description="Low complexity" evidence="1">
    <location>
        <begin position="20"/>
        <end position="97"/>
    </location>
</feature>
<evidence type="ECO:0000256" key="1">
    <source>
        <dbReference type="SAM" id="MobiDB-lite"/>
    </source>
</evidence>
<feature type="compositionally biased region" description="Basic and acidic residues" evidence="1">
    <location>
        <begin position="194"/>
        <end position="207"/>
    </location>
</feature>
<evidence type="ECO:0000313" key="3">
    <source>
        <dbReference type="EMBL" id="RSH86019.1"/>
    </source>
</evidence>
<dbReference type="RefSeq" id="XP_028478804.1">
    <property type="nucleotide sequence ID" value="XM_028619832.1"/>
</dbReference>
<feature type="compositionally biased region" description="Low complexity" evidence="1">
    <location>
        <begin position="301"/>
        <end position="315"/>
    </location>
</feature>
<feature type="compositionally biased region" description="Low complexity" evidence="1">
    <location>
        <begin position="165"/>
        <end position="174"/>
    </location>
</feature>
<sequence>MPSHNRWTTDSDMPPSGAEQPQDSRPQQSQSQPQSQARAQAWQQQLGQAHQQALQAQQLAQQQQPRAQQYQTQPQQVFQQQHISPQATGTSSRSAGSSTLVAPSIVDAPPSYAQAWADDGVRIALREEALRLATMSDKLNPRPRPTTSSGDKDEHLAAMTVGYTPVSSPVSASPRPYPVLPRLHRDHTGYQSIPEHDPNDPPRRDPHSNFYSRSRSSSSSNSDFNAHSNTRCKHLVPTRRAPSSSGSSVTEDDGEHGNHCDATDALQFLVAVAFFPVTLLWFAVSSINDKAKRRHKKNKKASSSSSSSSSSSPSSKECAPPTQNQDQDRD</sequence>
<evidence type="ECO:0000313" key="4">
    <source>
        <dbReference type="Proteomes" id="UP000279236"/>
    </source>
</evidence>
<dbReference type="GeneID" id="39588760"/>
<gene>
    <name evidence="3" type="ORF">EHS24_004217</name>
</gene>
<feature type="compositionally biased region" description="Polar residues" evidence="1">
    <location>
        <begin position="321"/>
        <end position="330"/>
    </location>
</feature>
<keyword evidence="2" id="KW-0812">Transmembrane</keyword>
<name>A0A427Y4K6_9TREE</name>
<feature type="compositionally biased region" description="Polar residues" evidence="1">
    <location>
        <begin position="1"/>
        <end position="11"/>
    </location>
</feature>
<feature type="compositionally biased region" description="Low complexity" evidence="1">
    <location>
        <begin position="208"/>
        <end position="229"/>
    </location>
</feature>
<dbReference type="AlphaFoldDB" id="A0A427Y4K6"/>
<organism evidence="3 4">
    <name type="scientific">Apiotrichum porosum</name>
    <dbReference type="NCBI Taxonomy" id="105984"/>
    <lineage>
        <taxon>Eukaryota</taxon>
        <taxon>Fungi</taxon>
        <taxon>Dikarya</taxon>
        <taxon>Basidiomycota</taxon>
        <taxon>Agaricomycotina</taxon>
        <taxon>Tremellomycetes</taxon>
        <taxon>Trichosporonales</taxon>
        <taxon>Trichosporonaceae</taxon>
        <taxon>Apiotrichum</taxon>
    </lineage>
</organism>
<comment type="caution">
    <text evidence="3">The sequence shown here is derived from an EMBL/GenBank/DDBJ whole genome shotgun (WGS) entry which is preliminary data.</text>
</comment>
<evidence type="ECO:0000256" key="2">
    <source>
        <dbReference type="SAM" id="Phobius"/>
    </source>
</evidence>
<accession>A0A427Y4K6</accession>
<keyword evidence="4" id="KW-1185">Reference proteome</keyword>
<dbReference type="Proteomes" id="UP000279236">
    <property type="component" value="Unassembled WGS sequence"/>
</dbReference>
<reference evidence="3 4" key="1">
    <citation type="submission" date="2018-11" db="EMBL/GenBank/DDBJ databases">
        <title>Genome sequence of Apiotrichum porosum DSM 27194.</title>
        <authorList>
            <person name="Aliyu H."/>
            <person name="Gorte O."/>
            <person name="Ochsenreither K."/>
        </authorList>
    </citation>
    <scope>NUCLEOTIDE SEQUENCE [LARGE SCALE GENOMIC DNA]</scope>
    <source>
        <strain evidence="3 4">DSM 27194</strain>
    </source>
</reference>
<proteinExistence type="predicted"/>
<dbReference type="EMBL" id="RSCE01000002">
    <property type="protein sequence ID" value="RSH86019.1"/>
    <property type="molecule type" value="Genomic_DNA"/>
</dbReference>